<dbReference type="AlphaFoldDB" id="A0A1Q2CVW4"/>
<evidence type="ECO:0000256" key="2">
    <source>
        <dbReference type="ARBA" id="ARBA00023002"/>
    </source>
</evidence>
<dbReference type="Proteomes" id="UP000188235">
    <property type="component" value="Chromosome"/>
</dbReference>
<dbReference type="PANTHER" id="PTHR43086">
    <property type="entry name" value="VERY-LONG-CHAIN 3-OXOOACYL-COA REDUCTASE"/>
    <property type="match status" value="1"/>
</dbReference>
<dbReference type="PRINTS" id="PR00080">
    <property type="entry name" value="SDRFAMILY"/>
</dbReference>
<dbReference type="PANTHER" id="PTHR43086:SF3">
    <property type="entry name" value="NADP-DEPENDENT 3-HYDROXY ACID DEHYDROGENASE YDFG"/>
    <property type="match status" value="1"/>
</dbReference>
<sequence>MNNAWAVVTGASSGLGVAFADRIASEGVGVVLVARREDKLREVAADLHRRRGVDTDVVAADLSTQEGVQKVIDAMEGRELAYLVNNAGFGTLGDFEQADESRIANELNLNVVALTQLSRAAAPGMVERGRGAIINVASTAAFQPIPRMAVYAASKAYVLRLTIALWSELHPTGVRALAICPGPTETQFFANAGNDAVMADRRTPAQVVDTTFTALKQHRPYVVDGVRNTVMAFATRLAPTRLQAKLAEFVATH</sequence>
<dbReference type="PRINTS" id="PR00081">
    <property type="entry name" value="GDHRDH"/>
</dbReference>
<dbReference type="STRING" id="399497.BW733_04560"/>
<comment type="similarity">
    <text evidence="1 3">Belongs to the short-chain dehydrogenases/reductases (SDR) family.</text>
</comment>
<organism evidence="4 5">
    <name type="scientific">Tessaracoccus flavescens</name>
    <dbReference type="NCBI Taxonomy" id="399497"/>
    <lineage>
        <taxon>Bacteria</taxon>
        <taxon>Bacillati</taxon>
        <taxon>Actinomycetota</taxon>
        <taxon>Actinomycetes</taxon>
        <taxon>Propionibacteriales</taxon>
        <taxon>Propionibacteriaceae</taxon>
        <taxon>Tessaracoccus</taxon>
    </lineage>
</organism>
<evidence type="ECO:0000256" key="3">
    <source>
        <dbReference type="RuleBase" id="RU000363"/>
    </source>
</evidence>
<evidence type="ECO:0000313" key="4">
    <source>
        <dbReference type="EMBL" id="AQP50214.1"/>
    </source>
</evidence>
<dbReference type="Gene3D" id="3.40.50.720">
    <property type="entry name" value="NAD(P)-binding Rossmann-like Domain"/>
    <property type="match status" value="1"/>
</dbReference>
<protein>
    <recommendedName>
        <fullName evidence="6">Oxidoreductase</fullName>
    </recommendedName>
</protein>
<dbReference type="KEGG" id="tfa:BW733_04560"/>
<accession>A0A1Q2CVW4</accession>
<dbReference type="SUPFAM" id="SSF51735">
    <property type="entry name" value="NAD(P)-binding Rossmann-fold domains"/>
    <property type="match status" value="1"/>
</dbReference>
<dbReference type="EMBL" id="CP019607">
    <property type="protein sequence ID" value="AQP50214.1"/>
    <property type="molecule type" value="Genomic_DNA"/>
</dbReference>
<gene>
    <name evidence="4" type="ORF">BW733_04560</name>
</gene>
<reference evidence="4 5" key="1">
    <citation type="journal article" date="2008" name="Int. J. Syst. Evol. Microbiol.">
        <title>Tessaracoccus flavescens sp. nov., isolated from marine sediment.</title>
        <authorList>
            <person name="Lee D.W."/>
            <person name="Lee S.D."/>
        </authorList>
    </citation>
    <scope>NUCLEOTIDE SEQUENCE [LARGE SCALE GENOMIC DNA]</scope>
    <source>
        <strain evidence="4 5">SST-39T</strain>
    </source>
</reference>
<dbReference type="InterPro" id="IPR036291">
    <property type="entry name" value="NAD(P)-bd_dom_sf"/>
</dbReference>
<name>A0A1Q2CVW4_9ACTN</name>
<dbReference type="GO" id="GO:0016491">
    <property type="term" value="F:oxidoreductase activity"/>
    <property type="evidence" value="ECO:0007669"/>
    <property type="project" value="UniProtKB-KW"/>
</dbReference>
<dbReference type="OrthoDB" id="9797538at2"/>
<proteinExistence type="inferred from homology"/>
<dbReference type="RefSeq" id="WP_077348284.1">
    <property type="nucleotide sequence ID" value="NZ_CP019607.1"/>
</dbReference>
<evidence type="ECO:0000256" key="1">
    <source>
        <dbReference type="ARBA" id="ARBA00006484"/>
    </source>
</evidence>
<dbReference type="InterPro" id="IPR002347">
    <property type="entry name" value="SDR_fam"/>
</dbReference>
<keyword evidence="5" id="KW-1185">Reference proteome</keyword>
<evidence type="ECO:0000313" key="5">
    <source>
        <dbReference type="Proteomes" id="UP000188235"/>
    </source>
</evidence>
<dbReference type="Pfam" id="PF00106">
    <property type="entry name" value="adh_short"/>
    <property type="match status" value="1"/>
</dbReference>
<evidence type="ECO:0008006" key="6">
    <source>
        <dbReference type="Google" id="ProtNLM"/>
    </source>
</evidence>
<keyword evidence="2" id="KW-0560">Oxidoreductase</keyword>
<dbReference type="PIRSF" id="PIRSF000126">
    <property type="entry name" value="11-beta-HSD1"/>
    <property type="match status" value="1"/>
</dbReference>